<protein>
    <submittedName>
        <fullName evidence="6">LuxR C-terminal-related transcriptional regulator</fullName>
    </submittedName>
</protein>
<dbReference type="InterPro" id="IPR001789">
    <property type="entry name" value="Sig_transdc_resp-reg_receiver"/>
</dbReference>
<accession>A0ABV8UL18</accession>
<dbReference type="Proteomes" id="UP001595799">
    <property type="component" value="Unassembled WGS sequence"/>
</dbReference>
<dbReference type="SMART" id="SM00421">
    <property type="entry name" value="HTH_LUXR"/>
    <property type="match status" value="1"/>
</dbReference>
<keyword evidence="2" id="KW-0238">DNA-binding</keyword>
<evidence type="ECO:0000256" key="2">
    <source>
        <dbReference type="ARBA" id="ARBA00023125"/>
    </source>
</evidence>
<dbReference type="InterPro" id="IPR039420">
    <property type="entry name" value="WalR-like"/>
</dbReference>
<sequence>MKLEFRGKAMDNYQNSSVMIIDHSRLLREGLRQIMAGTSFSVLYEFPSLEAALDAPLEGGAPQLILLEWLPRENEDNPVTRLRERLPDARVIAFGDTLSKQQMVQALRAGASGYLLKDMSLDALIQSLRLVLMGEVVFPTELAAHLVTGSFSVDTAAERLGINGFGATLSERELQILKCLINGYPNKIIARQLSITEGTVKVHLKGLLKKIHVQNRTQAAIWALDHGIRHNDGAEA</sequence>
<dbReference type="InterPro" id="IPR000792">
    <property type="entry name" value="Tscrpt_reg_LuxR_C"/>
</dbReference>
<name>A0ABV8UL18_9PROT</name>
<dbReference type="SUPFAM" id="SSF52172">
    <property type="entry name" value="CheY-like"/>
    <property type="match status" value="1"/>
</dbReference>
<proteinExistence type="predicted"/>
<dbReference type="PANTHER" id="PTHR43214:SF42">
    <property type="entry name" value="TRANSCRIPTIONAL REGULATORY PROTEIN DESR"/>
    <property type="match status" value="1"/>
</dbReference>
<reference evidence="7" key="1">
    <citation type="journal article" date="2019" name="Int. J. Syst. Evol. Microbiol.">
        <title>The Global Catalogue of Microorganisms (GCM) 10K type strain sequencing project: providing services to taxonomists for standard genome sequencing and annotation.</title>
        <authorList>
            <consortium name="The Broad Institute Genomics Platform"/>
            <consortium name="The Broad Institute Genome Sequencing Center for Infectious Disease"/>
            <person name="Wu L."/>
            <person name="Ma J."/>
        </authorList>
    </citation>
    <scope>NUCLEOTIDE SEQUENCE [LARGE SCALE GENOMIC DNA]</scope>
    <source>
        <strain evidence="7">CECT 8472</strain>
    </source>
</reference>
<evidence type="ECO:0000259" key="5">
    <source>
        <dbReference type="PROSITE" id="PS50110"/>
    </source>
</evidence>
<dbReference type="CDD" id="cd17535">
    <property type="entry name" value="REC_NarL-like"/>
    <property type="match status" value="1"/>
</dbReference>
<keyword evidence="7" id="KW-1185">Reference proteome</keyword>
<feature type="domain" description="Response regulatory" evidence="5">
    <location>
        <begin position="17"/>
        <end position="132"/>
    </location>
</feature>
<dbReference type="Gene3D" id="3.40.50.2300">
    <property type="match status" value="1"/>
</dbReference>
<dbReference type="RefSeq" id="WP_382421615.1">
    <property type="nucleotide sequence ID" value="NZ_JBHSCW010000003.1"/>
</dbReference>
<dbReference type="PRINTS" id="PR00038">
    <property type="entry name" value="HTHLUXR"/>
</dbReference>
<dbReference type="Pfam" id="PF00072">
    <property type="entry name" value="Response_reg"/>
    <property type="match status" value="1"/>
</dbReference>
<dbReference type="Pfam" id="PF00196">
    <property type="entry name" value="GerE"/>
    <property type="match status" value="1"/>
</dbReference>
<comment type="caution">
    <text evidence="6">The sequence shown here is derived from an EMBL/GenBank/DDBJ whole genome shotgun (WGS) entry which is preliminary data.</text>
</comment>
<dbReference type="EMBL" id="JBHSCW010000003">
    <property type="protein sequence ID" value="MFC4351280.1"/>
    <property type="molecule type" value="Genomic_DNA"/>
</dbReference>
<dbReference type="CDD" id="cd06170">
    <property type="entry name" value="LuxR_C_like"/>
    <property type="match status" value="1"/>
</dbReference>
<dbReference type="InterPro" id="IPR011006">
    <property type="entry name" value="CheY-like_superfamily"/>
</dbReference>
<feature type="domain" description="HTH luxR-type" evidence="4">
    <location>
        <begin position="162"/>
        <end position="227"/>
    </location>
</feature>
<dbReference type="PANTHER" id="PTHR43214">
    <property type="entry name" value="TWO-COMPONENT RESPONSE REGULATOR"/>
    <property type="match status" value="1"/>
</dbReference>
<dbReference type="SMART" id="SM00448">
    <property type="entry name" value="REC"/>
    <property type="match status" value="1"/>
</dbReference>
<gene>
    <name evidence="6" type="ORF">ACFOW6_06965</name>
</gene>
<organism evidence="6 7">
    <name type="scientific">Fodinicurvata halophila</name>
    <dbReference type="NCBI Taxonomy" id="1419723"/>
    <lineage>
        <taxon>Bacteria</taxon>
        <taxon>Pseudomonadati</taxon>
        <taxon>Pseudomonadota</taxon>
        <taxon>Alphaproteobacteria</taxon>
        <taxon>Rhodospirillales</taxon>
        <taxon>Rhodovibrionaceae</taxon>
        <taxon>Fodinicurvata</taxon>
    </lineage>
</organism>
<evidence type="ECO:0000313" key="7">
    <source>
        <dbReference type="Proteomes" id="UP001595799"/>
    </source>
</evidence>
<dbReference type="SUPFAM" id="SSF46894">
    <property type="entry name" value="C-terminal effector domain of the bipartite response regulators"/>
    <property type="match status" value="1"/>
</dbReference>
<dbReference type="PROSITE" id="PS50043">
    <property type="entry name" value="HTH_LUXR_2"/>
    <property type="match status" value="1"/>
</dbReference>
<keyword evidence="1" id="KW-0597">Phosphoprotein</keyword>
<dbReference type="InterPro" id="IPR016032">
    <property type="entry name" value="Sig_transdc_resp-reg_C-effctor"/>
</dbReference>
<comment type="caution">
    <text evidence="3">Lacks conserved residue(s) required for the propagation of feature annotation.</text>
</comment>
<dbReference type="InterPro" id="IPR058245">
    <property type="entry name" value="NreC/VraR/RcsB-like_REC"/>
</dbReference>
<evidence type="ECO:0000259" key="4">
    <source>
        <dbReference type="PROSITE" id="PS50043"/>
    </source>
</evidence>
<dbReference type="PROSITE" id="PS50110">
    <property type="entry name" value="RESPONSE_REGULATORY"/>
    <property type="match status" value="1"/>
</dbReference>
<evidence type="ECO:0000256" key="1">
    <source>
        <dbReference type="ARBA" id="ARBA00022553"/>
    </source>
</evidence>
<evidence type="ECO:0000313" key="6">
    <source>
        <dbReference type="EMBL" id="MFC4351280.1"/>
    </source>
</evidence>
<evidence type="ECO:0000256" key="3">
    <source>
        <dbReference type="PROSITE-ProRule" id="PRU00169"/>
    </source>
</evidence>